<reference evidence="2 3" key="1">
    <citation type="submission" date="2020-06" db="EMBL/GenBank/DDBJ databases">
        <authorList>
            <person name="Li R."/>
            <person name="Bekaert M."/>
        </authorList>
    </citation>
    <scope>NUCLEOTIDE SEQUENCE [LARGE SCALE GENOMIC DNA]</scope>
    <source>
        <strain evidence="3">wild</strain>
    </source>
</reference>
<dbReference type="Proteomes" id="UP000507470">
    <property type="component" value="Unassembled WGS sequence"/>
</dbReference>
<feature type="region of interest" description="Disordered" evidence="1">
    <location>
        <begin position="112"/>
        <end position="131"/>
    </location>
</feature>
<dbReference type="AlphaFoldDB" id="A0A6J8EVJ5"/>
<sequence>MYKHYFTPRYPQICKPCMSTIARRPVMCCFLDCRLRAHNPFASFAHEIGTASLTDQFKRSFYFPFKINNETIETKPPETIKVKTDQPLRLEVEHISAYNTIDIATKTESNTLDQDTISTERTSNSDSNSCDGLFETKQITELHTESYPGPDRETMTPVEATNIETMETTETTDSEMTNASETKTPETTKPETTVTIEATDLQTRIAPVTSQSKGLETKPIYEAINLETRRKTEGIEIDIRIIPDITDHQTTITSEPTTLVTRIKFETPDVVQTSQAKDQKTRRITDVMDLETMLTPKATNKNRRKKSDGTFEIPHNKNSTLKLVVPKSGLSIAVDIVQKDSPETTDFKDVN</sequence>
<accession>A0A6J8EVJ5</accession>
<keyword evidence="3" id="KW-1185">Reference proteome</keyword>
<evidence type="ECO:0000313" key="2">
    <source>
        <dbReference type="EMBL" id="CAC5424567.1"/>
    </source>
</evidence>
<feature type="compositionally biased region" description="Low complexity" evidence="1">
    <location>
        <begin position="170"/>
        <end position="182"/>
    </location>
</feature>
<dbReference type="OrthoDB" id="10605698at2759"/>
<evidence type="ECO:0000256" key="1">
    <source>
        <dbReference type="SAM" id="MobiDB-lite"/>
    </source>
</evidence>
<organism evidence="2 3">
    <name type="scientific">Mytilus coruscus</name>
    <name type="common">Sea mussel</name>
    <dbReference type="NCBI Taxonomy" id="42192"/>
    <lineage>
        <taxon>Eukaryota</taxon>
        <taxon>Metazoa</taxon>
        <taxon>Spiralia</taxon>
        <taxon>Lophotrochozoa</taxon>
        <taxon>Mollusca</taxon>
        <taxon>Bivalvia</taxon>
        <taxon>Autobranchia</taxon>
        <taxon>Pteriomorphia</taxon>
        <taxon>Mytilida</taxon>
        <taxon>Mytiloidea</taxon>
        <taxon>Mytilidae</taxon>
        <taxon>Mytilinae</taxon>
        <taxon>Mytilus</taxon>
    </lineage>
</organism>
<feature type="region of interest" description="Disordered" evidence="1">
    <location>
        <begin position="170"/>
        <end position="191"/>
    </location>
</feature>
<evidence type="ECO:0000313" key="3">
    <source>
        <dbReference type="Proteomes" id="UP000507470"/>
    </source>
</evidence>
<name>A0A6J8EVJ5_MYTCO</name>
<dbReference type="EMBL" id="CACVKT020010047">
    <property type="protein sequence ID" value="CAC5424567.1"/>
    <property type="molecule type" value="Genomic_DNA"/>
</dbReference>
<feature type="compositionally biased region" description="Polar residues" evidence="1">
    <location>
        <begin position="112"/>
        <end position="130"/>
    </location>
</feature>
<proteinExistence type="predicted"/>
<protein>
    <submittedName>
        <fullName evidence="2">Uncharacterized protein</fullName>
    </submittedName>
</protein>
<gene>
    <name evidence="2" type="ORF">MCOR_56461</name>
</gene>